<dbReference type="InParanoid" id="A0A2K1KML7"/>
<gene>
    <name evidence="1" type="ORF">PHYPA_005904</name>
</gene>
<reference evidence="1 3" key="1">
    <citation type="journal article" date="2008" name="Science">
        <title>The Physcomitrella genome reveals evolutionary insights into the conquest of land by plants.</title>
        <authorList>
            <person name="Rensing S."/>
            <person name="Lang D."/>
            <person name="Zimmer A."/>
            <person name="Terry A."/>
            <person name="Salamov A."/>
            <person name="Shapiro H."/>
            <person name="Nishiyama T."/>
            <person name="Perroud P.-F."/>
            <person name="Lindquist E."/>
            <person name="Kamisugi Y."/>
            <person name="Tanahashi T."/>
            <person name="Sakakibara K."/>
            <person name="Fujita T."/>
            <person name="Oishi K."/>
            <person name="Shin-I T."/>
            <person name="Kuroki Y."/>
            <person name="Toyoda A."/>
            <person name="Suzuki Y."/>
            <person name="Hashimoto A."/>
            <person name="Yamaguchi K."/>
            <person name="Sugano A."/>
            <person name="Kohara Y."/>
            <person name="Fujiyama A."/>
            <person name="Anterola A."/>
            <person name="Aoki S."/>
            <person name="Ashton N."/>
            <person name="Barbazuk W.B."/>
            <person name="Barker E."/>
            <person name="Bennetzen J."/>
            <person name="Bezanilla M."/>
            <person name="Blankenship R."/>
            <person name="Cho S.H."/>
            <person name="Dutcher S."/>
            <person name="Estelle M."/>
            <person name="Fawcett J.A."/>
            <person name="Gundlach H."/>
            <person name="Hanada K."/>
            <person name="Heyl A."/>
            <person name="Hicks K.A."/>
            <person name="Hugh J."/>
            <person name="Lohr M."/>
            <person name="Mayer K."/>
            <person name="Melkozernov A."/>
            <person name="Murata T."/>
            <person name="Nelson D."/>
            <person name="Pils B."/>
            <person name="Prigge M."/>
            <person name="Reiss B."/>
            <person name="Renner T."/>
            <person name="Rombauts S."/>
            <person name="Rushton P."/>
            <person name="Sanderfoot A."/>
            <person name="Schween G."/>
            <person name="Shiu S.-H."/>
            <person name="Stueber K."/>
            <person name="Theodoulou F.L."/>
            <person name="Tu H."/>
            <person name="Van de Peer Y."/>
            <person name="Verrier P.J."/>
            <person name="Waters E."/>
            <person name="Wood A."/>
            <person name="Yang L."/>
            <person name="Cove D."/>
            <person name="Cuming A."/>
            <person name="Hasebe M."/>
            <person name="Lucas S."/>
            <person name="Mishler D.B."/>
            <person name="Reski R."/>
            <person name="Grigoriev I."/>
            <person name="Quatrano R.S."/>
            <person name="Boore J.L."/>
        </authorList>
    </citation>
    <scope>NUCLEOTIDE SEQUENCE [LARGE SCALE GENOMIC DNA]</scope>
    <source>
        <strain evidence="2 3">cv. Gransden 2004</strain>
    </source>
</reference>
<dbReference type="EnsemblPlants" id="Pp3c4_7558V3.1">
    <property type="protein sequence ID" value="PAC:32920291.CDS.1"/>
    <property type="gene ID" value="Pp3c4_7558"/>
</dbReference>
<dbReference type="AlphaFoldDB" id="A0A2K1KML7"/>
<reference evidence="1 3" key="2">
    <citation type="journal article" date="2018" name="Plant J.">
        <title>The Physcomitrella patens chromosome-scale assembly reveals moss genome structure and evolution.</title>
        <authorList>
            <person name="Lang D."/>
            <person name="Ullrich K.K."/>
            <person name="Murat F."/>
            <person name="Fuchs J."/>
            <person name="Jenkins J."/>
            <person name="Haas F.B."/>
            <person name="Piednoel M."/>
            <person name="Gundlach H."/>
            <person name="Van Bel M."/>
            <person name="Meyberg R."/>
            <person name="Vives C."/>
            <person name="Morata J."/>
            <person name="Symeonidi A."/>
            <person name="Hiss M."/>
            <person name="Muchero W."/>
            <person name="Kamisugi Y."/>
            <person name="Saleh O."/>
            <person name="Blanc G."/>
            <person name="Decker E.L."/>
            <person name="van Gessel N."/>
            <person name="Grimwood J."/>
            <person name="Hayes R.D."/>
            <person name="Graham S.W."/>
            <person name="Gunter L.E."/>
            <person name="McDaniel S.F."/>
            <person name="Hoernstein S.N.W."/>
            <person name="Larsson A."/>
            <person name="Li F.W."/>
            <person name="Perroud P.F."/>
            <person name="Phillips J."/>
            <person name="Ranjan P."/>
            <person name="Rokshar D.S."/>
            <person name="Rothfels C.J."/>
            <person name="Schneider L."/>
            <person name="Shu S."/>
            <person name="Stevenson D.W."/>
            <person name="Thummler F."/>
            <person name="Tillich M."/>
            <person name="Villarreal Aguilar J.C."/>
            <person name="Widiez T."/>
            <person name="Wong G.K."/>
            <person name="Wymore A."/>
            <person name="Zhang Y."/>
            <person name="Zimmer A.D."/>
            <person name="Quatrano R.S."/>
            <person name="Mayer K.F.X."/>
            <person name="Goodstein D."/>
            <person name="Casacuberta J.M."/>
            <person name="Vandepoele K."/>
            <person name="Reski R."/>
            <person name="Cuming A.C."/>
            <person name="Tuskan G.A."/>
            <person name="Maumus F."/>
            <person name="Salse J."/>
            <person name="Schmutz J."/>
            <person name="Rensing S.A."/>
        </authorList>
    </citation>
    <scope>NUCLEOTIDE SEQUENCE [LARGE SCALE GENOMIC DNA]</scope>
    <source>
        <strain evidence="2 3">cv. Gransden 2004</strain>
    </source>
</reference>
<proteinExistence type="predicted"/>
<protein>
    <submittedName>
        <fullName evidence="1 2">Uncharacterized protein</fullName>
    </submittedName>
</protein>
<organism evidence="1">
    <name type="scientific">Physcomitrium patens</name>
    <name type="common">Spreading-leaved earth moss</name>
    <name type="synonym">Physcomitrella patens</name>
    <dbReference type="NCBI Taxonomy" id="3218"/>
    <lineage>
        <taxon>Eukaryota</taxon>
        <taxon>Viridiplantae</taxon>
        <taxon>Streptophyta</taxon>
        <taxon>Embryophyta</taxon>
        <taxon>Bryophyta</taxon>
        <taxon>Bryophytina</taxon>
        <taxon>Bryopsida</taxon>
        <taxon>Funariidae</taxon>
        <taxon>Funariales</taxon>
        <taxon>Funariaceae</taxon>
        <taxon>Physcomitrium</taxon>
    </lineage>
</organism>
<dbReference type="EMBL" id="ABEU02000004">
    <property type="protein sequence ID" value="PNR55011.1"/>
    <property type="molecule type" value="Genomic_DNA"/>
</dbReference>
<dbReference type="Proteomes" id="UP000006727">
    <property type="component" value="Chromosome 4"/>
</dbReference>
<evidence type="ECO:0000313" key="2">
    <source>
        <dbReference type="EnsemblPlants" id="PAC:32920291.CDS.1"/>
    </source>
</evidence>
<keyword evidence="3" id="KW-1185">Reference proteome</keyword>
<evidence type="ECO:0000313" key="1">
    <source>
        <dbReference type="EMBL" id="PNR55011.1"/>
    </source>
</evidence>
<name>A0A2K1KML7_PHYPA</name>
<dbReference type="Gramene" id="Pp3c4_7558V3.1">
    <property type="protein sequence ID" value="PAC:32920291.CDS.1"/>
    <property type="gene ID" value="Pp3c4_7558"/>
</dbReference>
<sequence>MTAGRALLVGRLDEVVSILQVESTQSPHEHRHGWRLIQLLQLSASLHQTKLNYSLEYTREGYGVTISGIGSIRC</sequence>
<accession>A0A2K1KML7</accession>
<evidence type="ECO:0000313" key="3">
    <source>
        <dbReference type="Proteomes" id="UP000006727"/>
    </source>
</evidence>
<reference evidence="2" key="3">
    <citation type="submission" date="2020-12" db="UniProtKB">
        <authorList>
            <consortium name="EnsemblPlants"/>
        </authorList>
    </citation>
    <scope>IDENTIFICATION</scope>
</reference>